<name>A0A072NWH6_SCHAZ</name>
<dbReference type="GeneID" id="89468675"/>
<proteinExistence type="predicted"/>
<gene>
    <name evidence="1" type="ORF">M670_03164</name>
</gene>
<dbReference type="PATRIC" id="fig|1348973.3.peg.3044"/>
<dbReference type="OrthoDB" id="1955171at2"/>
<evidence type="ECO:0000313" key="2">
    <source>
        <dbReference type="Proteomes" id="UP000027936"/>
    </source>
</evidence>
<sequence>MAFGRRPVEEVVTEETKVWVCTSDDCNCWVRDNFKSSDEPACPLCHSEMSPSTKMLQVVENHSRHNFK</sequence>
<dbReference type="EMBL" id="JJRY01000013">
    <property type="protein sequence ID" value="KEF37585.1"/>
    <property type="molecule type" value="Genomic_DNA"/>
</dbReference>
<dbReference type="AlphaFoldDB" id="A0A072NWH6"/>
<accession>A0A072NWH6</accession>
<evidence type="ECO:0000313" key="1">
    <source>
        <dbReference type="EMBL" id="KEF37585.1"/>
    </source>
</evidence>
<dbReference type="Pfam" id="PF14169">
    <property type="entry name" value="YdjO"/>
    <property type="match status" value="1"/>
</dbReference>
<comment type="caution">
    <text evidence="1">The sequence shown here is derived from an EMBL/GenBank/DDBJ whole genome shotgun (WGS) entry which is preliminary data.</text>
</comment>
<organism evidence="1 2">
    <name type="scientific">Schinkia azotoformans MEV2011</name>
    <dbReference type="NCBI Taxonomy" id="1348973"/>
    <lineage>
        <taxon>Bacteria</taxon>
        <taxon>Bacillati</taxon>
        <taxon>Bacillota</taxon>
        <taxon>Bacilli</taxon>
        <taxon>Bacillales</taxon>
        <taxon>Bacillaceae</taxon>
        <taxon>Calidifontibacillus/Schinkia group</taxon>
        <taxon>Schinkia</taxon>
    </lineage>
</organism>
<dbReference type="InterPro" id="IPR025916">
    <property type="entry name" value="YdjO"/>
</dbReference>
<reference evidence="1 2" key="1">
    <citation type="submission" date="2014-04" db="EMBL/GenBank/DDBJ databases">
        <title>Draft genome sequence of Bacillus azotoformans MEV2011, a (co-) denitrifying strain unable to grow in the presence of oxygen.</title>
        <authorList>
            <person name="Nielsen M."/>
            <person name="Schreiber L."/>
            <person name="Finster K."/>
            <person name="Schramm A."/>
        </authorList>
    </citation>
    <scope>NUCLEOTIDE SEQUENCE [LARGE SCALE GENOMIC DNA]</scope>
    <source>
        <strain evidence="1 2">MEV2011</strain>
    </source>
</reference>
<dbReference type="RefSeq" id="WP_003333218.1">
    <property type="nucleotide sequence ID" value="NZ_JJRY01000013.1"/>
</dbReference>
<dbReference type="Proteomes" id="UP000027936">
    <property type="component" value="Unassembled WGS sequence"/>
</dbReference>
<protein>
    <submittedName>
        <fullName evidence="1">Cold-inducible protein YdjO</fullName>
    </submittedName>
</protein>